<dbReference type="PANTHER" id="PTHR11640:SF31">
    <property type="entry name" value="IRREGULAR CHIASM C-ROUGHEST PROTEIN-RELATED"/>
    <property type="match status" value="1"/>
</dbReference>
<evidence type="ECO:0000256" key="5">
    <source>
        <dbReference type="ARBA" id="ARBA00023319"/>
    </source>
</evidence>
<gene>
    <name evidence="8" type="primary">Nphs1_2</name>
    <name evidence="8" type="ORF">RHICYA_R16076</name>
</gene>
<keyword evidence="4" id="KW-0325">Glycoprotein</keyword>
<feature type="region of interest" description="Disordered" evidence="6">
    <location>
        <begin position="37"/>
        <end position="59"/>
    </location>
</feature>
<dbReference type="InterPro" id="IPR051275">
    <property type="entry name" value="Cell_adhesion_signaling"/>
</dbReference>
<dbReference type="InterPro" id="IPR036179">
    <property type="entry name" value="Ig-like_dom_sf"/>
</dbReference>
<comment type="caution">
    <text evidence="8">The sequence shown here is derived from an EMBL/GenBank/DDBJ whole genome shotgun (WGS) entry which is preliminary data.</text>
</comment>
<dbReference type="EMBL" id="VXBP01001519">
    <property type="protein sequence ID" value="NXN92824.1"/>
    <property type="molecule type" value="Genomic_DNA"/>
</dbReference>
<dbReference type="Pfam" id="PF08205">
    <property type="entry name" value="C2-set_2"/>
    <property type="match status" value="1"/>
</dbReference>
<accession>A0A7L1MZ39</accession>
<dbReference type="InterPro" id="IPR007110">
    <property type="entry name" value="Ig-like_dom"/>
</dbReference>
<keyword evidence="5" id="KW-0393">Immunoglobulin domain</keyword>
<dbReference type="SUPFAM" id="SSF48726">
    <property type="entry name" value="Immunoglobulin"/>
    <property type="match status" value="2"/>
</dbReference>
<name>A0A7L1MZ39_RHICY</name>
<evidence type="ECO:0000256" key="2">
    <source>
        <dbReference type="ARBA" id="ARBA00023136"/>
    </source>
</evidence>
<sequence>LPVPAEPPVIEGLESPNVRAGETLRLLCVARGGNPPPSLHWDKDGTPLGGSWITGGPRGGSRSPLTLLVTPVDDGVTLRCRSPEASTSITLRVTYPPSEVTITGTPSVVENGSVTLSCSSAPSNPPVRLRWWLGGRQLVPSETSQSQAEGRGWVSVANVSIPGRREDHGRPLLCEAATAGMGTRSAATVLSVSRACALGA</sequence>
<evidence type="ECO:0000259" key="7">
    <source>
        <dbReference type="PROSITE" id="PS50835"/>
    </source>
</evidence>
<evidence type="ECO:0000256" key="6">
    <source>
        <dbReference type="SAM" id="MobiDB-lite"/>
    </source>
</evidence>
<dbReference type="Pfam" id="PF13927">
    <property type="entry name" value="Ig_3"/>
    <property type="match status" value="1"/>
</dbReference>
<dbReference type="AlphaFoldDB" id="A0A7L1MZ39"/>
<evidence type="ECO:0000256" key="4">
    <source>
        <dbReference type="ARBA" id="ARBA00023180"/>
    </source>
</evidence>
<dbReference type="GO" id="GO:0050839">
    <property type="term" value="F:cell adhesion molecule binding"/>
    <property type="evidence" value="ECO:0007669"/>
    <property type="project" value="TreeGrafter"/>
</dbReference>
<dbReference type="OrthoDB" id="10028801at2759"/>
<dbReference type="InterPro" id="IPR013162">
    <property type="entry name" value="CD80_C2-set"/>
</dbReference>
<evidence type="ECO:0000313" key="9">
    <source>
        <dbReference type="Proteomes" id="UP000565785"/>
    </source>
</evidence>
<dbReference type="GO" id="GO:0005911">
    <property type="term" value="C:cell-cell junction"/>
    <property type="evidence" value="ECO:0007669"/>
    <property type="project" value="TreeGrafter"/>
</dbReference>
<evidence type="ECO:0000256" key="1">
    <source>
        <dbReference type="ARBA" id="ARBA00004479"/>
    </source>
</evidence>
<dbReference type="PANTHER" id="PTHR11640">
    <property type="entry name" value="NEPHRIN"/>
    <property type="match status" value="1"/>
</dbReference>
<evidence type="ECO:0000256" key="3">
    <source>
        <dbReference type="ARBA" id="ARBA00023157"/>
    </source>
</evidence>
<proteinExistence type="predicted"/>
<feature type="non-terminal residue" evidence="8">
    <location>
        <position position="200"/>
    </location>
</feature>
<dbReference type="GO" id="GO:0098609">
    <property type="term" value="P:cell-cell adhesion"/>
    <property type="evidence" value="ECO:0007669"/>
    <property type="project" value="TreeGrafter"/>
</dbReference>
<organism evidence="8 9">
    <name type="scientific">Rhinopomastus cyanomelas</name>
    <name type="common">Common scimitarbill</name>
    <dbReference type="NCBI Taxonomy" id="113115"/>
    <lineage>
        <taxon>Eukaryota</taxon>
        <taxon>Metazoa</taxon>
        <taxon>Chordata</taxon>
        <taxon>Craniata</taxon>
        <taxon>Vertebrata</taxon>
        <taxon>Euteleostomi</taxon>
        <taxon>Archelosauria</taxon>
        <taxon>Archosauria</taxon>
        <taxon>Dinosauria</taxon>
        <taxon>Saurischia</taxon>
        <taxon>Theropoda</taxon>
        <taxon>Coelurosauria</taxon>
        <taxon>Aves</taxon>
        <taxon>Neognathae</taxon>
        <taxon>Neoaves</taxon>
        <taxon>Telluraves</taxon>
        <taxon>Coraciimorphae</taxon>
        <taxon>Bucerotiformes</taxon>
        <taxon>Rhinopomastidae</taxon>
        <taxon>Rhinopomastus</taxon>
    </lineage>
</organism>
<evidence type="ECO:0000313" key="8">
    <source>
        <dbReference type="EMBL" id="NXN92824.1"/>
    </source>
</evidence>
<feature type="domain" description="Ig-like" evidence="7">
    <location>
        <begin position="97"/>
        <end position="193"/>
    </location>
</feature>
<dbReference type="GO" id="GO:0005886">
    <property type="term" value="C:plasma membrane"/>
    <property type="evidence" value="ECO:0007669"/>
    <property type="project" value="TreeGrafter"/>
</dbReference>
<dbReference type="SMART" id="SM00409">
    <property type="entry name" value="IG"/>
    <property type="match status" value="2"/>
</dbReference>
<feature type="non-terminal residue" evidence="8">
    <location>
        <position position="1"/>
    </location>
</feature>
<dbReference type="InterPro" id="IPR003599">
    <property type="entry name" value="Ig_sub"/>
</dbReference>
<reference evidence="8 9" key="1">
    <citation type="submission" date="2019-09" db="EMBL/GenBank/DDBJ databases">
        <title>Bird 10,000 Genomes (B10K) Project - Family phase.</title>
        <authorList>
            <person name="Zhang G."/>
        </authorList>
    </citation>
    <scope>NUCLEOTIDE SEQUENCE [LARGE SCALE GENOMIC DNA]</scope>
    <source>
        <strain evidence="8">B10K-DU-002-35</strain>
        <tissue evidence="8">Muscle</tissue>
    </source>
</reference>
<dbReference type="InterPro" id="IPR013783">
    <property type="entry name" value="Ig-like_fold"/>
</dbReference>
<keyword evidence="2" id="KW-0472">Membrane</keyword>
<comment type="subcellular location">
    <subcellularLocation>
        <location evidence="1">Membrane</location>
        <topology evidence="1">Single-pass type I membrane protein</topology>
    </subcellularLocation>
</comment>
<keyword evidence="3" id="KW-1015">Disulfide bond</keyword>
<dbReference type="Gene3D" id="2.60.40.10">
    <property type="entry name" value="Immunoglobulins"/>
    <property type="match status" value="2"/>
</dbReference>
<dbReference type="Proteomes" id="UP000565785">
    <property type="component" value="Unassembled WGS sequence"/>
</dbReference>
<keyword evidence="9" id="KW-1185">Reference proteome</keyword>
<protein>
    <submittedName>
        <fullName evidence="8">NPHN protein</fullName>
    </submittedName>
</protein>
<feature type="domain" description="Ig-like" evidence="7">
    <location>
        <begin position="7"/>
        <end position="90"/>
    </location>
</feature>
<dbReference type="PROSITE" id="PS50835">
    <property type="entry name" value="IG_LIKE"/>
    <property type="match status" value="2"/>
</dbReference>